<keyword evidence="2" id="KW-1003">Cell membrane</keyword>
<evidence type="ECO:0000256" key="4">
    <source>
        <dbReference type="ARBA" id="ARBA00022679"/>
    </source>
</evidence>
<feature type="transmembrane region" description="Helical" evidence="8">
    <location>
        <begin position="132"/>
        <end position="150"/>
    </location>
</feature>
<keyword evidence="10" id="KW-1185">Reference proteome</keyword>
<keyword evidence="6 8" id="KW-1133">Transmembrane helix</keyword>
<dbReference type="STRING" id="512399.A8709_10730"/>
<evidence type="ECO:0000256" key="2">
    <source>
        <dbReference type="ARBA" id="ARBA00022475"/>
    </source>
</evidence>
<dbReference type="InterPro" id="IPR050297">
    <property type="entry name" value="LipidA_mod_glycosyltrf_83"/>
</dbReference>
<dbReference type="PANTHER" id="PTHR33908">
    <property type="entry name" value="MANNOSYLTRANSFERASE YKCB-RELATED"/>
    <property type="match status" value="1"/>
</dbReference>
<feature type="transmembrane region" description="Helical" evidence="8">
    <location>
        <begin position="336"/>
        <end position="354"/>
    </location>
</feature>
<proteinExistence type="predicted"/>
<evidence type="ECO:0000256" key="5">
    <source>
        <dbReference type="ARBA" id="ARBA00022692"/>
    </source>
</evidence>
<evidence type="ECO:0000256" key="1">
    <source>
        <dbReference type="ARBA" id="ARBA00004651"/>
    </source>
</evidence>
<gene>
    <name evidence="9" type="ORF">A8709_10730</name>
</gene>
<feature type="transmembrane region" description="Helical" evidence="8">
    <location>
        <begin position="7"/>
        <end position="27"/>
    </location>
</feature>
<dbReference type="GO" id="GO:0016763">
    <property type="term" value="F:pentosyltransferase activity"/>
    <property type="evidence" value="ECO:0007669"/>
    <property type="project" value="TreeGrafter"/>
</dbReference>
<reference evidence="10" key="1">
    <citation type="submission" date="2016-05" db="EMBL/GenBank/DDBJ databases">
        <title>Paenibacillus oryzae. sp. nov., isolated from the rice root.</title>
        <authorList>
            <person name="Zhang J."/>
            <person name="Zhang X."/>
        </authorList>
    </citation>
    <scope>NUCLEOTIDE SEQUENCE [LARGE SCALE GENOMIC DNA]</scope>
    <source>
        <strain evidence="10">KCTC13222</strain>
    </source>
</reference>
<feature type="transmembrane region" description="Helical" evidence="8">
    <location>
        <begin position="203"/>
        <end position="223"/>
    </location>
</feature>
<sequence>MLKNNIKIYFILMLITIFHISMQIYFFHINNEVPTDGDGVNYISRASNFTDFANVFGDGFRLPGYPFVIWFLGLLSGKSLLFIRIIQVILTSSLIIISFFILLKLTRSKFFSLFGGIIVGSWLPLYVFSKEIYAESISLFLIALLILIIIDINTNNYLLKSILISILIALLTYLKPNQIMILLPTCIYCVYKLKNWSTIKKHLQFTIGLLMILIMPWTIFISVTNSSFIPLSTNQGLVLYQGAGGSDGIEYYTLSDKVRKYFNLNNTDLNVYEVLSQYNEKIDPEHNDHKKAVTYNKMFQSKAIELWKERPLEEVILGFAKVLHGFGFSLRGLKDIVLALFSLTSILTSIILWRTRKHRDFILLFWMLIFIFSFQAFLYQGDQRFKTILFDLPAILILLLALNVLKNNMAVSMIWKGWRKIARPIINNSNL</sequence>
<dbReference type="GO" id="GO:0005886">
    <property type="term" value="C:plasma membrane"/>
    <property type="evidence" value="ECO:0007669"/>
    <property type="project" value="UniProtKB-SubCell"/>
</dbReference>
<accession>A0A1C1A695</accession>
<evidence type="ECO:0000256" key="8">
    <source>
        <dbReference type="SAM" id="Phobius"/>
    </source>
</evidence>
<evidence type="ECO:0000313" key="9">
    <source>
        <dbReference type="EMBL" id="OCT16078.1"/>
    </source>
</evidence>
<evidence type="ECO:0000313" key="10">
    <source>
        <dbReference type="Proteomes" id="UP000093309"/>
    </source>
</evidence>
<keyword evidence="5 8" id="KW-0812">Transmembrane</keyword>
<dbReference type="PANTHER" id="PTHR33908:SF11">
    <property type="entry name" value="MEMBRANE PROTEIN"/>
    <property type="match status" value="1"/>
</dbReference>
<feature type="transmembrane region" description="Helical" evidence="8">
    <location>
        <begin position="157"/>
        <end position="174"/>
    </location>
</feature>
<dbReference type="RefSeq" id="WP_065851637.1">
    <property type="nucleotide sequence ID" value="NZ_LYPC01000012.1"/>
</dbReference>
<dbReference type="Proteomes" id="UP000093309">
    <property type="component" value="Unassembled WGS sequence"/>
</dbReference>
<feature type="transmembrane region" description="Helical" evidence="8">
    <location>
        <begin position="110"/>
        <end position="126"/>
    </location>
</feature>
<protein>
    <submittedName>
        <fullName evidence="9">Uncharacterized protein</fullName>
    </submittedName>
</protein>
<keyword evidence="4" id="KW-0808">Transferase</keyword>
<evidence type="ECO:0000256" key="6">
    <source>
        <dbReference type="ARBA" id="ARBA00022989"/>
    </source>
</evidence>
<comment type="subcellular location">
    <subcellularLocation>
        <location evidence="1">Cell membrane</location>
        <topology evidence="1">Multi-pass membrane protein</topology>
    </subcellularLocation>
</comment>
<evidence type="ECO:0000256" key="3">
    <source>
        <dbReference type="ARBA" id="ARBA00022676"/>
    </source>
</evidence>
<organism evidence="9 10">
    <name type="scientific">Paenibacillus pectinilyticus</name>
    <dbReference type="NCBI Taxonomy" id="512399"/>
    <lineage>
        <taxon>Bacteria</taxon>
        <taxon>Bacillati</taxon>
        <taxon>Bacillota</taxon>
        <taxon>Bacilli</taxon>
        <taxon>Bacillales</taxon>
        <taxon>Paenibacillaceae</taxon>
        <taxon>Paenibacillus</taxon>
    </lineage>
</organism>
<feature type="transmembrane region" description="Helical" evidence="8">
    <location>
        <begin position="81"/>
        <end position="103"/>
    </location>
</feature>
<dbReference type="EMBL" id="LYPC01000012">
    <property type="protein sequence ID" value="OCT16078.1"/>
    <property type="molecule type" value="Genomic_DNA"/>
</dbReference>
<name>A0A1C1A695_9BACL</name>
<evidence type="ECO:0000256" key="7">
    <source>
        <dbReference type="ARBA" id="ARBA00023136"/>
    </source>
</evidence>
<dbReference type="GO" id="GO:0009103">
    <property type="term" value="P:lipopolysaccharide biosynthetic process"/>
    <property type="evidence" value="ECO:0007669"/>
    <property type="project" value="UniProtKB-ARBA"/>
</dbReference>
<comment type="caution">
    <text evidence="9">The sequence shown here is derived from an EMBL/GenBank/DDBJ whole genome shotgun (WGS) entry which is preliminary data.</text>
</comment>
<feature type="transmembrane region" description="Helical" evidence="8">
    <location>
        <begin position="385"/>
        <end position="405"/>
    </location>
</feature>
<keyword evidence="3" id="KW-0328">Glycosyltransferase</keyword>
<dbReference type="AlphaFoldDB" id="A0A1C1A695"/>
<feature type="transmembrane region" description="Helical" evidence="8">
    <location>
        <begin position="361"/>
        <end position="379"/>
    </location>
</feature>
<keyword evidence="7 8" id="KW-0472">Membrane</keyword>